<name>A0A7V5PQG5_CALAY</name>
<comment type="caution">
    <text evidence="1">The sequence shown here is derived from an EMBL/GenBank/DDBJ whole genome shotgun (WGS) entry which is preliminary data.</text>
</comment>
<reference evidence="1" key="1">
    <citation type="journal article" date="2020" name="mSystems">
        <title>Genome- and Community-Level Interaction Insights into Carbon Utilization and Element Cycling Functions of Hydrothermarchaeota in Hydrothermal Sediment.</title>
        <authorList>
            <person name="Zhou Z."/>
            <person name="Liu Y."/>
            <person name="Xu W."/>
            <person name="Pan J."/>
            <person name="Luo Z.H."/>
            <person name="Li M."/>
        </authorList>
    </citation>
    <scope>NUCLEOTIDE SEQUENCE [LARGE SCALE GENOMIC DNA]</scope>
    <source>
        <strain evidence="1">HyVt-527</strain>
    </source>
</reference>
<organism evidence="1">
    <name type="scientific">Caldithrix abyssi</name>
    <dbReference type="NCBI Taxonomy" id="187145"/>
    <lineage>
        <taxon>Bacteria</taxon>
        <taxon>Pseudomonadati</taxon>
        <taxon>Calditrichota</taxon>
        <taxon>Calditrichia</taxon>
        <taxon>Calditrichales</taxon>
        <taxon>Calditrichaceae</taxon>
        <taxon>Caldithrix</taxon>
    </lineage>
</organism>
<evidence type="ECO:0000313" key="1">
    <source>
        <dbReference type="EMBL" id="HHJ53351.1"/>
    </source>
</evidence>
<dbReference type="AlphaFoldDB" id="A0A7V5PQG5"/>
<dbReference type="EMBL" id="DROD01000585">
    <property type="protein sequence ID" value="HHJ53351.1"/>
    <property type="molecule type" value="Genomic_DNA"/>
</dbReference>
<gene>
    <name evidence="1" type="ORF">ENJ89_09175</name>
</gene>
<sequence>MWVMSSENGKKWLSFALVGLFLFLISVEVQVHNHPLWQKENNSCPAYILSLTVHADQIPHVDLQQALEPLAENTFAETNLYISQTTALPFHRRGPPTR</sequence>
<protein>
    <submittedName>
        <fullName evidence="1">Uncharacterized protein</fullName>
    </submittedName>
</protein>
<dbReference type="Proteomes" id="UP000886124">
    <property type="component" value="Unassembled WGS sequence"/>
</dbReference>
<proteinExistence type="predicted"/>
<accession>A0A7V5PQG5</accession>